<gene>
    <name evidence="1" type="ORF">LCGC14_1085460</name>
</gene>
<dbReference type="EMBL" id="LAZR01004780">
    <property type="protein sequence ID" value="KKN05629.1"/>
    <property type="molecule type" value="Genomic_DNA"/>
</dbReference>
<name>A0A0F9MIF5_9ZZZZ</name>
<accession>A0A0F9MIF5</accession>
<evidence type="ECO:0000313" key="1">
    <source>
        <dbReference type="EMBL" id="KKN05629.1"/>
    </source>
</evidence>
<reference evidence="1" key="1">
    <citation type="journal article" date="2015" name="Nature">
        <title>Complex archaea that bridge the gap between prokaryotes and eukaryotes.</title>
        <authorList>
            <person name="Spang A."/>
            <person name="Saw J.H."/>
            <person name="Jorgensen S.L."/>
            <person name="Zaremba-Niedzwiedzka K."/>
            <person name="Martijn J."/>
            <person name="Lind A.E."/>
            <person name="van Eijk R."/>
            <person name="Schleper C."/>
            <person name="Guy L."/>
            <person name="Ettema T.J."/>
        </authorList>
    </citation>
    <scope>NUCLEOTIDE SEQUENCE</scope>
</reference>
<protein>
    <submittedName>
        <fullName evidence="1">Uncharacterized protein</fullName>
    </submittedName>
</protein>
<sequence length="115" mass="12384">MTNLNNAETNSNEFSTVASPKFVFTFTSYQLQVLAAINSGCTTAAGIREFLADETEDQAGASARRKTYETIAVFVKAGLCSSERLGRYRTVAIVEEAADYVRATLDTAGLLVDGE</sequence>
<organism evidence="1">
    <name type="scientific">marine sediment metagenome</name>
    <dbReference type="NCBI Taxonomy" id="412755"/>
    <lineage>
        <taxon>unclassified sequences</taxon>
        <taxon>metagenomes</taxon>
        <taxon>ecological metagenomes</taxon>
    </lineage>
</organism>
<dbReference type="AlphaFoldDB" id="A0A0F9MIF5"/>
<comment type="caution">
    <text evidence="1">The sequence shown here is derived from an EMBL/GenBank/DDBJ whole genome shotgun (WGS) entry which is preliminary data.</text>
</comment>
<proteinExistence type="predicted"/>